<comment type="caution">
    <text evidence="1">The sequence shown here is derived from an EMBL/GenBank/DDBJ whole genome shotgun (WGS) entry which is preliminary data.</text>
</comment>
<protein>
    <submittedName>
        <fullName evidence="1">Uncharacterized protein</fullName>
    </submittedName>
</protein>
<accession>H0E866</accession>
<proteinExistence type="predicted"/>
<name>H0E866_9ACTN</name>
<sequence>MRIQIDGELRASTDEDRAIDQVSEPLQYIDQDDYSCSNEIAAVMLTSTQARFSAEITVLDAVDPAEVPKWTVGFAQNVVTYERFAFYGSDLGGQITEDFQYYSPLRDSDIGSLPFYAFGGGATEELRLHQLLDVSCTDEPRWPIPVAVTGRGINAPLQKTVGGNTFMTWLMLARMTETDRQVVLLGKLPWQVKLEVEAGPAGIRWSVPVTTTFGAPVQLDQRYDASTIPPVGDGENVPDLRELEAHDYVQGHLTRNIAGEHPLLVNWIYTGNECATTWKQATNPAQVRNWLEGAQP</sequence>
<evidence type="ECO:0000313" key="2">
    <source>
        <dbReference type="Proteomes" id="UP000005143"/>
    </source>
</evidence>
<dbReference type="Proteomes" id="UP000005143">
    <property type="component" value="Unassembled WGS sequence"/>
</dbReference>
<evidence type="ECO:0000313" key="1">
    <source>
        <dbReference type="EMBL" id="EHN10131.1"/>
    </source>
</evidence>
<reference evidence="1 2" key="1">
    <citation type="journal article" date="2013" name="Biodegradation">
        <title>Quantitative proteomic analysis of ibuprofen-degrading Patulibacter sp. strain I11.</title>
        <authorList>
            <person name="Almeida B."/>
            <person name="Kjeldal H."/>
            <person name="Lolas I."/>
            <person name="Knudsen A.D."/>
            <person name="Carvalho G."/>
            <person name="Nielsen K.L."/>
            <person name="Barreto Crespo M.T."/>
            <person name="Stensballe A."/>
            <person name="Nielsen J.L."/>
        </authorList>
    </citation>
    <scope>NUCLEOTIDE SEQUENCE [LARGE SCALE GENOMIC DNA]</scope>
    <source>
        <strain evidence="1 2">I11</strain>
    </source>
</reference>
<dbReference type="EMBL" id="AGUD01000240">
    <property type="protein sequence ID" value="EHN10131.1"/>
    <property type="molecule type" value="Genomic_DNA"/>
</dbReference>
<keyword evidence="2" id="KW-1185">Reference proteome</keyword>
<gene>
    <name evidence="1" type="ORF">PAI11_30240</name>
</gene>
<dbReference type="AlphaFoldDB" id="H0E866"/>
<organism evidence="1 2">
    <name type="scientific">Patulibacter medicamentivorans</name>
    <dbReference type="NCBI Taxonomy" id="1097667"/>
    <lineage>
        <taxon>Bacteria</taxon>
        <taxon>Bacillati</taxon>
        <taxon>Actinomycetota</taxon>
        <taxon>Thermoleophilia</taxon>
        <taxon>Solirubrobacterales</taxon>
        <taxon>Patulibacteraceae</taxon>
        <taxon>Patulibacter</taxon>
    </lineage>
</organism>